<evidence type="ECO:0000313" key="3">
    <source>
        <dbReference type="Proteomes" id="UP001281761"/>
    </source>
</evidence>
<sequence>MRMIFTEEDTFSAQVKQTLGTKIDRRPMSVWFIQFSYRYLQISVRSCGWNLRFDDCVRTEGCVFCAHAYLSNGSETWGGRCVVGSFWGLSPKSNNVCPLKDLYSQQLPISSFHQIVIVVSILIGFMGVLCLLCLFGSFLKIRLIRRQRKYQPMMMTVVDRIGLFPRQDSLQSVENAN</sequence>
<organism evidence="2 3">
    <name type="scientific">Blattamonas nauphoetae</name>
    <dbReference type="NCBI Taxonomy" id="2049346"/>
    <lineage>
        <taxon>Eukaryota</taxon>
        <taxon>Metamonada</taxon>
        <taxon>Preaxostyla</taxon>
        <taxon>Oxymonadida</taxon>
        <taxon>Blattamonas</taxon>
    </lineage>
</organism>
<keyword evidence="1" id="KW-1133">Transmembrane helix</keyword>
<comment type="caution">
    <text evidence="2">The sequence shown here is derived from an EMBL/GenBank/DDBJ whole genome shotgun (WGS) entry which is preliminary data.</text>
</comment>
<gene>
    <name evidence="2" type="ORF">BLNAU_2693</name>
</gene>
<protein>
    <submittedName>
        <fullName evidence="2">Uncharacterized protein</fullName>
    </submittedName>
</protein>
<dbReference type="Proteomes" id="UP001281761">
    <property type="component" value="Unassembled WGS sequence"/>
</dbReference>
<dbReference type="EMBL" id="JARBJD010000011">
    <property type="protein sequence ID" value="KAK2962450.1"/>
    <property type="molecule type" value="Genomic_DNA"/>
</dbReference>
<proteinExistence type="predicted"/>
<reference evidence="2 3" key="1">
    <citation type="journal article" date="2022" name="bioRxiv">
        <title>Genomics of Preaxostyla Flagellates Illuminates Evolutionary Transitions and the Path Towards Mitochondrial Loss.</title>
        <authorList>
            <person name="Novak L.V.F."/>
            <person name="Treitli S.C."/>
            <person name="Pyrih J."/>
            <person name="Halakuc P."/>
            <person name="Pipaliya S.V."/>
            <person name="Vacek V."/>
            <person name="Brzon O."/>
            <person name="Soukal P."/>
            <person name="Eme L."/>
            <person name="Dacks J.B."/>
            <person name="Karnkowska A."/>
            <person name="Elias M."/>
            <person name="Hampl V."/>
        </authorList>
    </citation>
    <scope>NUCLEOTIDE SEQUENCE [LARGE SCALE GENOMIC DNA]</scope>
    <source>
        <strain evidence="2">NAU3</strain>
        <tissue evidence="2">Gut</tissue>
    </source>
</reference>
<feature type="transmembrane region" description="Helical" evidence="1">
    <location>
        <begin position="115"/>
        <end position="139"/>
    </location>
</feature>
<accession>A0ABQ9YFL3</accession>
<name>A0ABQ9YFL3_9EUKA</name>
<evidence type="ECO:0000313" key="2">
    <source>
        <dbReference type="EMBL" id="KAK2962450.1"/>
    </source>
</evidence>
<keyword evidence="3" id="KW-1185">Reference proteome</keyword>
<evidence type="ECO:0000256" key="1">
    <source>
        <dbReference type="SAM" id="Phobius"/>
    </source>
</evidence>
<keyword evidence="1" id="KW-0472">Membrane</keyword>
<keyword evidence="1" id="KW-0812">Transmembrane</keyword>